<dbReference type="EMBL" id="BJXR01000048">
    <property type="protein sequence ID" value="GEN11616.1"/>
    <property type="molecule type" value="Genomic_DNA"/>
</dbReference>
<organism evidence="1 4">
    <name type="scientific">Myxococcus fulvus</name>
    <dbReference type="NCBI Taxonomy" id="33"/>
    <lineage>
        <taxon>Bacteria</taxon>
        <taxon>Pseudomonadati</taxon>
        <taxon>Myxococcota</taxon>
        <taxon>Myxococcia</taxon>
        <taxon>Myxococcales</taxon>
        <taxon>Cystobacterineae</taxon>
        <taxon>Myxococcaceae</taxon>
        <taxon>Myxococcus</taxon>
    </lineage>
</organism>
<evidence type="ECO:0000313" key="2">
    <source>
        <dbReference type="EMBL" id="SEU11293.1"/>
    </source>
</evidence>
<dbReference type="Proteomes" id="UP000321514">
    <property type="component" value="Unassembled WGS sequence"/>
</dbReference>
<protein>
    <submittedName>
        <fullName evidence="1">Uncharacterized protein</fullName>
    </submittedName>
</protein>
<evidence type="ECO:0000313" key="3">
    <source>
        <dbReference type="Proteomes" id="UP000183760"/>
    </source>
</evidence>
<keyword evidence="3" id="KW-1185">Reference proteome</keyword>
<reference evidence="2 3" key="1">
    <citation type="submission" date="2016-10" db="EMBL/GenBank/DDBJ databases">
        <authorList>
            <person name="Varghese N."/>
            <person name="Submissions S."/>
        </authorList>
    </citation>
    <scope>NUCLEOTIDE SEQUENCE [LARGE SCALE GENOMIC DNA]</scope>
    <source>
        <strain evidence="2 3">DSM 16525</strain>
    </source>
</reference>
<comment type="caution">
    <text evidence="1">The sequence shown here is derived from an EMBL/GenBank/DDBJ whole genome shotgun (WGS) entry which is preliminary data.</text>
</comment>
<proteinExistence type="predicted"/>
<sequence length="168" mass="18423">MALAFSRHLQWLLSTMGLAKPPPPPGGPMTREAARELVRWYLQTQGAGMSEGLNAQGFGGAMVGDAQLYFEHHETTQTLECSALVYRFREDPKPGVIDGFRREAEEGTDAGGGTVDFETENKSLFLSRDYTQLPAGSAFTEDMERLMKASLTWGTTVLDRVASRVFGA</sequence>
<reference evidence="1 4" key="2">
    <citation type="submission" date="2019-07" db="EMBL/GenBank/DDBJ databases">
        <title>Whole genome shotgun sequence of Myxococcus fulvus NBRC 100333.</title>
        <authorList>
            <person name="Hosoyama A."/>
            <person name="Uohara A."/>
            <person name="Ohji S."/>
            <person name="Ichikawa N."/>
        </authorList>
    </citation>
    <scope>NUCLEOTIDE SEQUENCE [LARGE SCALE GENOMIC DNA]</scope>
    <source>
        <strain evidence="1 4">NBRC 100333</strain>
    </source>
</reference>
<name>A0A511TBQ5_MYXFU</name>
<evidence type="ECO:0000313" key="1">
    <source>
        <dbReference type="EMBL" id="GEN11616.1"/>
    </source>
</evidence>
<dbReference type="EMBL" id="FOIB01000005">
    <property type="protein sequence ID" value="SEU11293.1"/>
    <property type="molecule type" value="Genomic_DNA"/>
</dbReference>
<dbReference type="Proteomes" id="UP000183760">
    <property type="component" value="Unassembled WGS sequence"/>
</dbReference>
<accession>A0A511TBQ5</accession>
<gene>
    <name evidence="1" type="ORF">MFU01_66530</name>
    <name evidence="2" type="ORF">SAMN05443572_10522</name>
</gene>
<dbReference type="AlphaFoldDB" id="A0A511TBQ5"/>
<evidence type="ECO:0000313" key="4">
    <source>
        <dbReference type="Proteomes" id="UP000321514"/>
    </source>
</evidence>
<dbReference type="STRING" id="1334629.MFUL124B02_25295"/>